<sequence length="80" mass="8707">MNRRDLLIYIGVAVAVGMVLLNVAILASPAVYSFFSQGGNPAVLYGSERDYAIQSTVWTAIFAMSIIAVLLYAYELSEEV</sequence>
<gene>
    <name evidence="2" type="ordered locus">TUZN_1067</name>
</gene>
<reference evidence="2 3" key="1">
    <citation type="journal article" date="2011" name="J. Bacteriol.">
        <title>Complete genome sequence of the thermoacidophilic crenarchaeon Thermoproteus uzoniensis 768-20.</title>
        <authorList>
            <person name="Mardanov A.V."/>
            <person name="Gumerov V.M."/>
            <person name="Beletsky A.V."/>
            <person name="Prokofeva M.I."/>
            <person name="Bonch-Osmolovskaya E.A."/>
            <person name="Ravin N.V."/>
            <person name="Skryabin K.G."/>
        </authorList>
    </citation>
    <scope>NUCLEOTIDE SEQUENCE [LARGE SCALE GENOMIC DNA]</scope>
    <source>
        <strain evidence="2 3">768-20</strain>
    </source>
</reference>
<keyword evidence="3" id="KW-1185">Reference proteome</keyword>
<name>F2L6F1_THEU7</name>
<dbReference type="EMBL" id="CP002590">
    <property type="protein sequence ID" value="AEA12547.1"/>
    <property type="molecule type" value="Genomic_DNA"/>
</dbReference>
<dbReference type="RefSeq" id="WP_013679883.1">
    <property type="nucleotide sequence ID" value="NC_015315.1"/>
</dbReference>
<evidence type="ECO:0000256" key="1">
    <source>
        <dbReference type="SAM" id="Phobius"/>
    </source>
</evidence>
<keyword evidence="1" id="KW-0812">Transmembrane</keyword>
<keyword evidence="1" id="KW-0472">Membrane</keyword>
<protein>
    <submittedName>
        <fullName evidence="2">Uncharacterized protein</fullName>
    </submittedName>
</protein>
<dbReference type="Proteomes" id="UP000008138">
    <property type="component" value="Chromosome"/>
</dbReference>
<dbReference type="KEGG" id="tuz:TUZN_1067"/>
<dbReference type="eggNOG" id="arCOG07024">
    <property type="taxonomic scope" value="Archaea"/>
</dbReference>
<accession>F2L6F1</accession>
<evidence type="ECO:0000313" key="2">
    <source>
        <dbReference type="EMBL" id="AEA12547.1"/>
    </source>
</evidence>
<dbReference type="GeneID" id="10360596"/>
<feature type="transmembrane region" description="Helical" evidence="1">
    <location>
        <begin position="51"/>
        <end position="74"/>
    </location>
</feature>
<organism evidence="2 3">
    <name type="scientific">Thermoproteus uzoniensis (strain 768-20)</name>
    <dbReference type="NCBI Taxonomy" id="999630"/>
    <lineage>
        <taxon>Archaea</taxon>
        <taxon>Thermoproteota</taxon>
        <taxon>Thermoprotei</taxon>
        <taxon>Thermoproteales</taxon>
        <taxon>Thermoproteaceae</taxon>
        <taxon>Thermoproteus</taxon>
    </lineage>
</organism>
<evidence type="ECO:0000313" key="3">
    <source>
        <dbReference type="Proteomes" id="UP000008138"/>
    </source>
</evidence>
<reference key="2">
    <citation type="submission" date="2011-03" db="EMBL/GenBank/DDBJ databases">
        <title>Complete genome sequence of the thermoacidophilic crenarchaeon Thermoproteus uzoniensis 768-20.</title>
        <authorList>
            <person name="Mardanov A.V."/>
            <person name="Gumerov V.M."/>
            <person name="Beletsky A.V."/>
            <person name="Prokofeva M.I."/>
            <person name="Bonch-Osmolovskaya E.A."/>
            <person name="Ravin N.V."/>
            <person name="Skryabin K.G."/>
        </authorList>
    </citation>
    <scope>NUCLEOTIDE SEQUENCE</scope>
    <source>
        <strain>768-20</strain>
    </source>
</reference>
<dbReference type="AlphaFoldDB" id="F2L6F1"/>
<feature type="transmembrane region" description="Helical" evidence="1">
    <location>
        <begin position="7"/>
        <end position="31"/>
    </location>
</feature>
<proteinExistence type="predicted"/>
<keyword evidence="1" id="KW-1133">Transmembrane helix</keyword>
<dbReference type="STRING" id="999630.TUZN_1067"/>
<dbReference type="HOGENOM" id="CLU_2505077_0_0_2"/>